<evidence type="ECO:0000313" key="22">
    <source>
        <dbReference type="EMBL" id="HGQ36150.1"/>
    </source>
</evidence>
<keyword evidence="4 14" id="KW-0240">DNA-directed RNA polymerase</keyword>
<evidence type="ECO:0000256" key="1">
    <source>
        <dbReference type="ARBA" id="ARBA00001947"/>
    </source>
</evidence>
<evidence type="ECO:0000256" key="12">
    <source>
        <dbReference type="ARBA" id="ARBA00048552"/>
    </source>
</evidence>
<dbReference type="InterPro" id="IPR007647">
    <property type="entry name" value="RNA_pol_Rpb2_5"/>
</dbReference>
<evidence type="ECO:0000259" key="19">
    <source>
        <dbReference type="Pfam" id="PF04565"/>
    </source>
</evidence>
<dbReference type="Pfam" id="PF04563">
    <property type="entry name" value="RNA_pol_Rpb2_1"/>
    <property type="match status" value="1"/>
</dbReference>
<dbReference type="Gene3D" id="2.40.50.150">
    <property type="match status" value="1"/>
</dbReference>
<dbReference type="InterPro" id="IPR015712">
    <property type="entry name" value="DNA-dir_RNA_pol_su2"/>
</dbReference>
<evidence type="ECO:0000256" key="4">
    <source>
        <dbReference type="ARBA" id="ARBA00022478"/>
    </source>
</evidence>
<dbReference type="InterPro" id="IPR007120">
    <property type="entry name" value="DNA-dir_RNAP_su2_dom"/>
</dbReference>
<dbReference type="InterPro" id="IPR019969">
    <property type="entry name" value="RNAP_Rpo2"/>
</dbReference>
<dbReference type="InterPro" id="IPR007642">
    <property type="entry name" value="RNA_pol_Rpb2_2"/>
</dbReference>
<feature type="domain" description="RNA polymerase Rpb2" evidence="17">
    <location>
        <begin position="195"/>
        <end position="369"/>
    </location>
</feature>
<evidence type="ECO:0000256" key="8">
    <source>
        <dbReference type="ARBA" id="ARBA00022723"/>
    </source>
</evidence>
<dbReference type="NCBIfam" id="NF007175">
    <property type="entry name" value="PRK09606.1"/>
    <property type="match status" value="1"/>
</dbReference>
<dbReference type="Pfam" id="PF04567">
    <property type="entry name" value="RNA_pol_Rpb2_5"/>
    <property type="match status" value="1"/>
</dbReference>
<keyword evidence="7 14" id="KW-0548">Nucleotidyltransferase</keyword>
<feature type="domain" description="RNA polymerase Rpb2" evidence="21">
    <location>
        <begin position="630"/>
        <end position="661"/>
    </location>
</feature>
<dbReference type="GO" id="GO:0005737">
    <property type="term" value="C:cytoplasm"/>
    <property type="evidence" value="ECO:0007669"/>
    <property type="project" value="UniProtKB-SubCell"/>
</dbReference>
<dbReference type="InterPro" id="IPR007645">
    <property type="entry name" value="RNA_pol_Rpb2_3"/>
</dbReference>
<evidence type="ECO:0000259" key="17">
    <source>
        <dbReference type="Pfam" id="PF04561"/>
    </source>
</evidence>
<evidence type="ECO:0000256" key="10">
    <source>
        <dbReference type="ARBA" id="ARBA00023125"/>
    </source>
</evidence>
<dbReference type="Pfam" id="PF04560">
    <property type="entry name" value="RNA_pol_Rpb2_7"/>
    <property type="match status" value="1"/>
</dbReference>
<organism evidence="23">
    <name type="scientific">Ignisphaera aggregans</name>
    <dbReference type="NCBI Taxonomy" id="334771"/>
    <lineage>
        <taxon>Archaea</taxon>
        <taxon>Thermoproteota</taxon>
        <taxon>Thermoprotei</taxon>
        <taxon>Desulfurococcales</taxon>
        <taxon>Desulfurococcaceae</taxon>
        <taxon>Ignisphaera</taxon>
    </lineage>
</organism>
<evidence type="ECO:0000256" key="7">
    <source>
        <dbReference type="ARBA" id="ARBA00022695"/>
    </source>
</evidence>
<sequence>MSSLAIVDKENVYATLGPIPKAHQEPKTLSSDDRWTIMELFVKEKGLTKHHIDSFNAFITRTLRDIIFEEPVIETSIPGYKIVIKGFKLGDPLVREIDGSINRNITPMECRHRDITYAIPLYVTFVPYENNVPENPVEIMVGEIPLMVKSFKDPLSKMEAEELVSIGEDPKDPGGYFIIDGTERIMVAQEDLAPNRVIVDYGQEGLNVTHTAKVISSTIGYRIPIILDRHKDGTLHVSFPAVPGKIPLVVLMRALGLDKDIDIALAVSPDPEIQRELFPSFIQASDITTVEDAQDYIGSRIAIGQARESRIERAKYVLDRYFLPHLGTSPEDRIRKALYLGQMACKLIELVLGRRPADDKDHYANKRIKLAGDMLALLFRVAWKAFLKDLRYQVERAKARERKVNLALYVRSDIITERIKHAMATGTWIGGRTGVTQIIDRTNWLSSLSHMRRSISPLSRSQPHFEARDLHGTQFGRLCPFETPEGPNCGLVKNLALSATITVGVDERHIGVVLYKLGVVPVTEIFNKLKADEISYESINAWSKVYLNGTLIGYHPRGEELVANIREMRRRGEIHYEVGVAYYRTKYINEVYINCDAGRIVRPLFVVKDGGLTITKDVIEEVKRGKLTLDHLLKNGYVELLDAEEEENALISINPEEITSETTHVEIWPPAIFGVAASTIPYAEHNQSPRNTYQSAMAKQALGFYMANFVLRVDTRAHLLHYPQVPLVQTRALSIMGYNDRPAGQNLVVAVMSYTGYNIEDAIIMNKSSVDRGLARSSFFRLYNAEELRHVGGQEDRLEIPDPKVIGYRGKEAYAKLEEDGIAKVELEVKGGEVIVGKTSPPRFVEEYKGYGILAQRRKDSSVTVRHGEVGWVDVVFVTTTRDGDKLVKVRVRDLRVPEIGDKFASRHGQKGVIGAVIPQHDMPYTPEGITPDLIINPHALPSRMTLGQLMESIGGKVAALRAKFVDGTPFLEEPIEELKKQLFVLGYPMDGTEPMYDGRTSDLIGTPVFIGIVYYQKLHHMVADKIHARSKGPVQLLTRQPTEGRAREGGLRLGEMERDAIVGHGASALLRERMLESSDKTIVYVCEICGFIGWYNRKKEVYECPIHKDKGLLHPVVIPYAFKLLIQELMSMGIKPKFIISDKHGQLIKR</sequence>
<dbReference type="InterPro" id="IPR014724">
    <property type="entry name" value="RNA_pol_RPB2_OB-fold"/>
</dbReference>
<evidence type="ECO:0000259" key="20">
    <source>
        <dbReference type="Pfam" id="PF04566"/>
    </source>
</evidence>
<dbReference type="InterPro" id="IPR007644">
    <property type="entry name" value="RNA_pol_bsu_protrusion"/>
</dbReference>
<dbReference type="Pfam" id="PF04566">
    <property type="entry name" value="RNA_pol_Rpb2_4"/>
    <property type="match status" value="1"/>
</dbReference>
<dbReference type="GO" id="GO:0032549">
    <property type="term" value="F:ribonucleoside binding"/>
    <property type="evidence" value="ECO:0007669"/>
    <property type="project" value="InterPro"/>
</dbReference>
<comment type="subcellular location">
    <subcellularLocation>
        <location evidence="2">Cytoplasm</location>
    </subcellularLocation>
</comment>
<evidence type="ECO:0000259" key="21">
    <source>
        <dbReference type="Pfam" id="PF04567"/>
    </source>
</evidence>
<dbReference type="Gene3D" id="3.90.1800.10">
    <property type="entry name" value="RNA polymerase alpha subunit dimerisation domain"/>
    <property type="match status" value="1"/>
</dbReference>
<evidence type="ECO:0000256" key="3">
    <source>
        <dbReference type="ARBA" id="ARBA00006835"/>
    </source>
</evidence>
<dbReference type="Pfam" id="PF04565">
    <property type="entry name" value="RNA_pol_Rpb2_3"/>
    <property type="match status" value="1"/>
</dbReference>
<dbReference type="Pfam" id="PF00562">
    <property type="entry name" value="RNA_pol_Rpb2_6"/>
    <property type="match status" value="1"/>
</dbReference>
<dbReference type="Pfam" id="PF04561">
    <property type="entry name" value="RNA_pol_Rpb2_2"/>
    <property type="match status" value="1"/>
</dbReference>
<gene>
    <name evidence="23" type="ORF">ENU08_01135</name>
    <name evidence="22" type="ORF">ENU41_05670</name>
</gene>
<dbReference type="GO" id="GO:0003899">
    <property type="term" value="F:DNA-directed RNA polymerase activity"/>
    <property type="evidence" value="ECO:0007669"/>
    <property type="project" value="UniProtKB-EC"/>
</dbReference>
<dbReference type="GO" id="GO:0000428">
    <property type="term" value="C:DNA-directed RNA polymerase complex"/>
    <property type="evidence" value="ECO:0007669"/>
    <property type="project" value="UniProtKB-KW"/>
</dbReference>
<dbReference type="NCBIfam" id="TIGR03670">
    <property type="entry name" value="rpoB_arch"/>
    <property type="match status" value="1"/>
</dbReference>
<dbReference type="FunFam" id="2.40.270.10:FF:000006">
    <property type="entry name" value="DNA-directed RNA polymerase subunit beta"/>
    <property type="match status" value="1"/>
</dbReference>
<comment type="caution">
    <text evidence="23">The sequence shown here is derived from an EMBL/GenBank/DDBJ whole genome shotgun (WGS) entry which is preliminary data.</text>
</comment>
<dbReference type="GO" id="GO:0003677">
    <property type="term" value="F:DNA binding"/>
    <property type="evidence" value="ECO:0007669"/>
    <property type="project" value="UniProtKB-KW"/>
</dbReference>
<dbReference type="PROSITE" id="PS01166">
    <property type="entry name" value="RNA_POL_BETA"/>
    <property type="match status" value="1"/>
</dbReference>
<keyword evidence="6 14" id="KW-0808">Transferase</keyword>
<dbReference type="Gene3D" id="2.40.270.10">
    <property type="entry name" value="DNA-directed RNA polymerase, subunit 2, domain 6"/>
    <property type="match status" value="1"/>
</dbReference>
<dbReference type="PANTHER" id="PTHR20856">
    <property type="entry name" value="DNA-DIRECTED RNA POLYMERASE I SUBUNIT 2"/>
    <property type="match status" value="1"/>
</dbReference>
<comment type="similarity">
    <text evidence="3 13">Belongs to the RNA polymerase beta chain family.</text>
</comment>
<evidence type="ECO:0000256" key="2">
    <source>
        <dbReference type="ARBA" id="ARBA00004496"/>
    </source>
</evidence>
<keyword evidence="8" id="KW-0479">Metal-binding</keyword>
<dbReference type="InterPro" id="IPR007646">
    <property type="entry name" value="RNA_pol_Rpb2_4"/>
</dbReference>
<feature type="domain" description="RNA polymerase Rpb2" evidence="16">
    <location>
        <begin position="1050"/>
        <end position="1140"/>
    </location>
</feature>
<dbReference type="InterPro" id="IPR007641">
    <property type="entry name" value="RNA_pol_Rpb2_7"/>
</dbReference>
<dbReference type="Gene3D" id="3.90.1110.10">
    <property type="entry name" value="RNA polymerase Rpb2, domain 2"/>
    <property type="match status" value="1"/>
</dbReference>
<keyword evidence="10" id="KW-0238">DNA-binding</keyword>
<evidence type="ECO:0000313" key="23">
    <source>
        <dbReference type="EMBL" id="HGQ63835.1"/>
    </source>
</evidence>
<comment type="cofactor">
    <cofactor evidence="1">
        <name>Zn(2+)</name>
        <dbReference type="ChEBI" id="CHEBI:29105"/>
    </cofactor>
</comment>
<keyword evidence="11 14" id="KW-0804">Transcription</keyword>
<dbReference type="Gene3D" id="3.90.1070.20">
    <property type="match status" value="1"/>
</dbReference>
<dbReference type="EMBL" id="DTBD01000008">
    <property type="protein sequence ID" value="HGQ63835.1"/>
    <property type="molecule type" value="Genomic_DNA"/>
</dbReference>
<accession>A0A7C4JJ48</accession>
<feature type="domain" description="RNA polymerase Rpb2" evidence="20">
    <location>
        <begin position="545"/>
        <end position="608"/>
    </location>
</feature>
<feature type="domain" description="DNA-directed RNA polymerase subunit 2 hybrid-binding" evidence="15">
    <location>
        <begin position="677"/>
        <end position="1048"/>
    </location>
</feature>
<keyword evidence="9" id="KW-0862">Zinc</keyword>
<evidence type="ECO:0000256" key="13">
    <source>
        <dbReference type="RuleBase" id="RU000434"/>
    </source>
</evidence>
<dbReference type="CDD" id="cd00653">
    <property type="entry name" value="RNA_pol_B_RPB2"/>
    <property type="match status" value="1"/>
</dbReference>
<dbReference type="GO" id="GO:0006351">
    <property type="term" value="P:DNA-templated transcription"/>
    <property type="evidence" value="ECO:0007669"/>
    <property type="project" value="InterPro"/>
</dbReference>
<evidence type="ECO:0000256" key="11">
    <source>
        <dbReference type="ARBA" id="ARBA00023163"/>
    </source>
</evidence>
<reference evidence="23" key="1">
    <citation type="journal article" date="2020" name="mSystems">
        <title>Genome- and Community-Level Interaction Insights into Carbon Utilization and Element Cycling Functions of Hydrothermarchaeota in Hydrothermal Sediment.</title>
        <authorList>
            <person name="Zhou Z."/>
            <person name="Liu Y."/>
            <person name="Xu W."/>
            <person name="Pan J."/>
            <person name="Luo Z.H."/>
            <person name="Li M."/>
        </authorList>
    </citation>
    <scope>NUCLEOTIDE SEQUENCE [LARGE SCALE GENOMIC DNA]</scope>
    <source>
        <strain evidence="23">SpSt-637</strain>
        <strain evidence="22">SpSt-667</strain>
    </source>
</reference>
<dbReference type="InterPro" id="IPR037034">
    <property type="entry name" value="RNA_pol_Rpb2_2_sf"/>
</dbReference>
<evidence type="ECO:0000259" key="16">
    <source>
        <dbReference type="Pfam" id="PF04560"/>
    </source>
</evidence>
<name>A0A7C4JJ48_9CREN</name>
<dbReference type="SUPFAM" id="SSF64484">
    <property type="entry name" value="beta and beta-prime subunits of DNA dependent RNA-polymerase"/>
    <property type="match status" value="1"/>
</dbReference>
<evidence type="ECO:0000256" key="6">
    <source>
        <dbReference type="ARBA" id="ARBA00022679"/>
    </source>
</evidence>
<evidence type="ECO:0000256" key="9">
    <source>
        <dbReference type="ARBA" id="ARBA00022833"/>
    </source>
</evidence>
<evidence type="ECO:0000256" key="5">
    <source>
        <dbReference type="ARBA" id="ARBA00022490"/>
    </source>
</evidence>
<dbReference type="AlphaFoldDB" id="A0A7C4JJ48"/>
<dbReference type="InterPro" id="IPR007121">
    <property type="entry name" value="RNA_pol_bsu_CS"/>
</dbReference>
<comment type="catalytic activity">
    <reaction evidence="12 14">
        <text>RNA(n) + a ribonucleoside 5'-triphosphate = RNA(n+1) + diphosphate</text>
        <dbReference type="Rhea" id="RHEA:21248"/>
        <dbReference type="Rhea" id="RHEA-COMP:14527"/>
        <dbReference type="Rhea" id="RHEA-COMP:17342"/>
        <dbReference type="ChEBI" id="CHEBI:33019"/>
        <dbReference type="ChEBI" id="CHEBI:61557"/>
        <dbReference type="ChEBI" id="CHEBI:140395"/>
        <dbReference type="EC" id="2.7.7.6"/>
    </reaction>
</comment>
<dbReference type="GO" id="GO:0008270">
    <property type="term" value="F:zinc ion binding"/>
    <property type="evidence" value="ECO:0007669"/>
    <property type="project" value="InterPro"/>
</dbReference>
<evidence type="ECO:0000259" key="18">
    <source>
        <dbReference type="Pfam" id="PF04563"/>
    </source>
</evidence>
<feature type="domain" description="RNA polymerase beta subunit protrusion" evidence="18">
    <location>
        <begin position="46"/>
        <end position="417"/>
    </location>
</feature>
<dbReference type="InterPro" id="IPR037033">
    <property type="entry name" value="DNA-dir_RNAP_su2_hyb_sf"/>
</dbReference>
<keyword evidence="5" id="KW-0963">Cytoplasm</keyword>
<proteinExistence type="inferred from homology"/>
<comment type="function">
    <text evidence="14">DNA-dependent RNA polymerase catalyzes the transcription of DNA into RNA using the four ribonucleoside triphosphates as substrates.</text>
</comment>
<evidence type="ECO:0000256" key="14">
    <source>
        <dbReference type="RuleBase" id="RU363031"/>
    </source>
</evidence>
<dbReference type="EMBL" id="DTCK01000036">
    <property type="protein sequence ID" value="HGQ36150.1"/>
    <property type="molecule type" value="Genomic_DNA"/>
</dbReference>
<protein>
    <recommendedName>
        <fullName evidence="14">DNA-directed RNA polymerase subunit beta</fullName>
        <ecNumber evidence="14">2.7.7.6</ecNumber>
    </recommendedName>
</protein>
<dbReference type="EC" id="2.7.7.6" evidence="14"/>
<dbReference type="NCBIfam" id="NF006335">
    <property type="entry name" value="PRK08565.1"/>
    <property type="match status" value="1"/>
</dbReference>
<evidence type="ECO:0000259" key="15">
    <source>
        <dbReference type="Pfam" id="PF00562"/>
    </source>
</evidence>
<dbReference type="Gene3D" id="3.90.1100.10">
    <property type="match status" value="1"/>
</dbReference>
<feature type="domain" description="RNA polymerase Rpb2" evidence="19">
    <location>
        <begin position="437"/>
        <end position="501"/>
    </location>
</feature>